<evidence type="ECO:0000256" key="3">
    <source>
        <dbReference type="ARBA" id="ARBA00023015"/>
    </source>
</evidence>
<evidence type="ECO:0000256" key="6">
    <source>
        <dbReference type="ARBA" id="ARBA00023242"/>
    </source>
</evidence>
<dbReference type="InterPro" id="IPR052073">
    <property type="entry name" value="Amide_Lactam_Regulators"/>
</dbReference>
<dbReference type="InterPro" id="IPR036864">
    <property type="entry name" value="Zn2-C6_fun-type_DNA-bd_sf"/>
</dbReference>
<feature type="region of interest" description="Disordered" evidence="7">
    <location>
        <begin position="93"/>
        <end position="122"/>
    </location>
</feature>
<dbReference type="PANTHER" id="PTHR47171:SF1">
    <property type="entry name" value="ZN(II)2CYS6 TRANSCRIPTION FACTOR (EUROFUNG)"/>
    <property type="match status" value="1"/>
</dbReference>
<evidence type="ECO:0000256" key="5">
    <source>
        <dbReference type="ARBA" id="ARBA00023163"/>
    </source>
</evidence>
<feature type="compositionally biased region" description="Low complexity" evidence="7">
    <location>
        <begin position="134"/>
        <end position="149"/>
    </location>
</feature>
<evidence type="ECO:0000256" key="7">
    <source>
        <dbReference type="SAM" id="MobiDB-lite"/>
    </source>
</evidence>
<gene>
    <name evidence="9" type="ORF">LIPSTDRAFT_76741</name>
</gene>
<dbReference type="Pfam" id="PF00172">
    <property type="entry name" value="Zn_clus"/>
    <property type="match status" value="1"/>
</dbReference>
<dbReference type="InterPro" id="IPR007219">
    <property type="entry name" value="XnlR_reg_dom"/>
</dbReference>
<dbReference type="GO" id="GO:0000981">
    <property type="term" value="F:DNA-binding transcription factor activity, RNA polymerase II-specific"/>
    <property type="evidence" value="ECO:0007669"/>
    <property type="project" value="InterPro"/>
</dbReference>
<dbReference type="GO" id="GO:0003677">
    <property type="term" value="F:DNA binding"/>
    <property type="evidence" value="ECO:0007669"/>
    <property type="project" value="UniProtKB-KW"/>
</dbReference>
<keyword evidence="10" id="KW-1185">Reference proteome</keyword>
<evidence type="ECO:0000256" key="1">
    <source>
        <dbReference type="ARBA" id="ARBA00022723"/>
    </source>
</evidence>
<name>A0A1E3PU43_LIPST</name>
<dbReference type="Proteomes" id="UP000094385">
    <property type="component" value="Unassembled WGS sequence"/>
</dbReference>
<dbReference type="AlphaFoldDB" id="A0A1E3PU43"/>
<dbReference type="GO" id="GO:0008270">
    <property type="term" value="F:zinc ion binding"/>
    <property type="evidence" value="ECO:0007669"/>
    <property type="project" value="InterPro"/>
</dbReference>
<dbReference type="GO" id="GO:0006351">
    <property type="term" value="P:DNA-templated transcription"/>
    <property type="evidence" value="ECO:0007669"/>
    <property type="project" value="InterPro"/>
</dbReference>
<dbReference type="EMBL" id="KV454314">
    <property type="protein sequence ID" value="ODQ68804.1"/>
    <property type="molecule type" value="Genomic_DNA"/>
</dbReference>
<feature type="compositionally biased region" description="Polar residues" evidence="7">
    <location>
        <begin position="103"/>
        <end position="112"/>
    </location>
</feature>
<dbReference type="CDD" id="cd00067">
    <property type="entry name" value="GAL4"/>
    <property type="match status" value="1"/>
</dbReference>
<dbReference type="SMART" id="SM00066">
    <property type="entry name" value="GAL4"/>
    <property type="match status" value="1"/>
</dbReference>
<dbReference type="SUPFAM" id="SSF57701">
    <property type="entry name" value="Zn2/Cys6 DNA-binding domain"/>
    <property type="match status" value="1"/>
</dbReference>
<evidence type="ECO:0000256" key="2">
    <source>
        <dbReference type="ARBA" id="ARBA00022833"/>
    </source>
</evidence>
<evidence type="ECO:0000313" key="9">
    <source>
        <dbReference type="EMBL" id="ODQ68804.1"/>
    </source>
</evidence>
<evidence type="ECO:0000313" key="10">
    <source>
        <dbReference type="Proteomes" id="UP000094385"/>
    </source>
</evidence>
<dbReference type="CDD" id="cd12148">
    <property type="entry name" value="fungal_TF_MHR"/>
    <property type="match status" value="1"/>
</dbReference>
<keyword evidence="3" id="KW-0805">Transcription regulation</keyword>
<dbReference type="Pfam" id="PF04082">
    <property type="entry name" value="Fungal_trans"/>
    <property type="match status" value="1"/>
</dbReference>
<keyword evidence="1" id="KW-0479">Metal-binding</keyword>
<accession>A0A1E3PU43</accession>
<reference evidence="9 10" key="1">
    <citation type="journal article" date="2016" name="Proc. Natl. Acad. Sci. U.S.A.">
        <title>Comparative genomics of biotechnologically important yeasts.</title>
        <authorList>
            <person name="Riley R."/>
            <person name="Haridas S."/>
            <person name="Wolfe K.H."/>
            <person name="Lopes M.R."/>
            <person name="Hittinger C.T."/>
            <person name="Goeker M."/>
            <person name="Salamov A.A."/>
            <person name="Wisecaver J.H."/>
            <person name="Long T.M."/>
            <person name="Calvey C.H."/>
            <person name="Aerts A.L."/>
            <person name="Barry K.W."/>
            <person name="Choi C."/>
            <person name="Clum A."/>
            <person name="Coughlan A.Y."/>
            <person name="Deshpande S."/>
            <person name="Douglass A.P."/>
            <person name="Hanson S.J."/>
            <person name="Klenk H.-P."/>
            <person name="LaButti K.M."/>
            <person name="Lapidus A."/>
            <person name="Lindquist E.A."/>
            <person name="Lipzen A.M."/>
            <person name="Meier-Kolthoff J.P."/>
            <person name="Ohm R.A."/>
            <person name="Otillar R.P."/>
            <person name="Pangilinan J.L."/>
            <person name="Peng Y."/>
            <person name="Rokas A."/>
            <person name="Rosa C.A."/>
            <person name="Scheuner C."/>
            <person name="Sibirny A.A."/>
            <person name="Slot J.C."/>
            <person name="Stielow J.B."/>
            <person name="Sun H."/>
            <person name="Kurtzman C.P."/>
            <person name="Blackwell M."/>
            <person name="Grigoriev I.V."/>
            <person name="Jeffries T.W."/>
        </authorList>
    </citation>
    <scope>NUCLEOTIDE SEQUENCE [LARGE SCALE GENOMIC DNA]</scope>
    <source>
        <strain evidence="9 10">NRRL Y-11557</strain>
    </source>
</reference>
<feature type="region of interest" description="Disordered" evidence="7">
    <location>
        <begin position="134"/>
        <end position="154"/>
    </location>
</feature>
<evidence type="ECO:0000256" key="4">
    <source>
        <dbReference type="ARBA" id="ARBA00023125"/>
    </source>
</evidence>
<keyword evidence="4" id="KW-0238">DNA-binding</keyword>
<dbReference type="SMART" id="SM00906">
    <property type="entry name" value="Fungal_trans"/>
    <property type="match status" value="1"/>
</dbReference>
<keyword evidence="2" id="KW-0862">Zinc</keyword>
<evidence type="ECO:0000259" key="8">
    <source>
        <dbReference type="PROSITE" id="PS50048"/>
    </source>
</evidence>
<organism evidence="9 10">
    <name type="scientific">Lipomyces starkeyi NRRL Y-11557</name>
    <dbReference type="NCBI Taxonomy" id="675824"/>
    <lineage>
        <taxon>Eukaryota</taxon>
        <taxon>Fungi</taxon>
        <taxon>Dikarya</taxon>
        <taxon>Ascomycota</taxon>
        <taxon>Saccharomycotina</taxon>
        <taxon>Lipomycetes</taxon>
        <taxon>Lipomycetales</taxon>
        <taxon>Lipomycetaceae</taxon>
        <taxon>Lipomyces</taxon>
    </lineage>
</organism>
<dbReference type="InterPro" id="IPR001138">
    <property type="entry name" value="Zn2Cys6_DnaBD"/>
</dbReference>
<protein>
    <recommendedName>
        <fullName evidence="8">Zn(2)-C6 fungal-type domain-containing protein</fullName>
    </recommendedName>
</protein>
<feature type="domain" description="Zn(2)-C6 fungal-type" evidence="8">
    <location>
        <begin position="27"/>
        <end position="59"/>
    </location>
</feature>
<proteinExistence type="predicted"/>
<sequence>MPSSGRSNYSIHVTATARKKGIRSSVACTRCNAAKSKCDVSSGGSPCSRCKKRNYPDCTPIQSRRGTYERKPSRRRRALDVLNATRSVVDSQVELPSTPDVAKSSTSLTVSNTAASPADTDDTAAEWSLSKLSLPSSASSSLPTMTATSDALPKERQPAELSLIELTEQLEGWGDIVNLVDRSPREIMSLVQQSSKFAEDSSGPSANDSSGGCGTVKSILNRAMQSCDAQQSKEWSLYFRSFFDNVAATASKRTILYFGESFPVSWLLCHLQKIKGQIRIERPRITEVYVPPGKHPPDMTEAKIAYLMSQSCFVKPHPEIVDRLIATYFQTVHNVYPIINRGDFMKLYRADRIPWLLFHSILFAAASHCPISLLCQEGLNSTRREARMNFYRRAKSLFDLSYEKNKIALIQSALLLSFWGGSPDDYWNSISWINMAVNIGESLGMHRSMSSLDIADDERALWRRIWWCLVARDSFCASLQGKPLRINLSQCDVEPLELADFDSDCDPPGTDTWGTRRIEHGLYVIENSKLSLILREIVQARDTRCVDTDFVLQMHKGLQNWLHRMPDELRVHLVSPESPLYVLCAALSLVYNHHLIYLHQTAPPECEISLSVAQEAVSNIAEFGSTLVTLSVISFIPQDSLASFFMAIVMLFTQMQGQKSEERMRLLRMQLKVCEMIVHQSQDHWDHADWILVISESLRQKLDFGCSNGDHSELPTRRLTVSDCGADDKINNSSEPDIGSKISANDVDIDELVRSLDIQNIFAMSSEGAQGLERFRLFSSLEG</sequence>
<dbReference type="PANTHER" id="PTHR47171">
    <property type="entry name" value="FARA-RELATED"/>
    <property type="match status" value="1"/>
</dbReference>
<keyword evidence="6" id="KW-0539">Nucleus</keyword>
<dbReference type="Gene3D" id="4.10.240.10">
    <property type="entry name" value="Zn(2)-C6 fungal-type DNA-binding domain"/>
    <property type="match status" value="1"/>
</dbReference>
<dbReference type="PROSITE" id="PS50048">
    <property type="entry name" value="ZN2_CY6_FUNGAL_2"/>
    <property type="match status" value="1"/>
</dbReference>
<keyword evidence="5" id="KW-0804">Transcription</keyword>
<dbReference type="OrthoDB" id="2264294at2759"/>